<evidence type="ECO:0000313" key="3">
    <source>
        <dbReference type="Proteomes" id="UP000282140"/>
    </source>
</evidence>
<dbReference type="AlphaFoldDB" id="A0A3L8CVM0"/>
<proteinExistence type="predicted"/>
<dbReference type="Proteomes" id="UP000282672">
    <property type="component" value="Unassembled WGS sequence"/>
</dbReference>
<dbReference type="EMBL" id="PEGB01000005">
    <property type="protein sequence ID" value="RLU09075.1"/>
    <property type="molecule type" value="Genomic_DNA"/>
</dbReference>
<organism evidence="2 4">
    <name type="scientific">Pseudomonas prosekii</name>
    <dbReference type="NCBI Taxonomy" id="1148509"/>
    <lineage>
        <taxon>Bacteria</taxon>
        <taxon>Pseudomonadati</taxon>
        <taxon>Pseudomonadota</taxon>
        <taxon>Gammaproteobacteria</taxon>
        <taxon>Pseudomonadales</taxon>
        <taxon>Pseudomonadaceae</taxon>
        <taxon>Pseudomonas</taxon>
    </lineage>
</organism>
<accession>A0A3L8CVM0</accession>
<evidence type="ECO:0000313" key="4">
    <source>
        <dbReference type="Proteomes" id="UP000282672"/>
    </source>
</evidence>
<evidence type="ECO:0000313" key="1">
    <source>
        <dbReference type="EMBL" id="RLU09075.1"/>
    </source>
</evidence>
<name>A0A3L8CVM0_9PSED</name>
<sequence length="296" mass="33379">MPIELQSFDEFDSIEQIEAHQSCLIRVVLEGRDDVDLFYRFWFVSMLDSFEFVEARSIVVGGGCTSVQTAVDHSINVDGIPTIGIVDRDVFFREHNWAALYQFENEALTQHTANGSVHVSSRWEIEAYLLDHDLLGRWIEACHRKPPGSQVEVDSALAKTLADCDLLLEAAPFFAASHRAGVKIPAGFMCSLADPVVRAGIAQKLQALDQESHNVAAEVTVLINLIKQHLPTDPAEQLPIYLRYVDTKRLLQRLTHTLTLRDESKWTLSTFQGALGRRPQEFENVLEQAKHHLSVY</sequence>
<evidence type="ECO:0000313" key="2">
    <source>
        <dbReference type="EMBL" id="RLU12010.1"/>
    </source>
</evidence>
<dbReference type="Proteomes" id="UP000282140">
    <property type="component" value="Unassembled WGS sequence"/>
</dbReference>
<keyword evidence="3" id="KW-1185">Reference proteome</keyword>
<dbReference type="EMBL" id="PEGA01000006">
    <property type="protein sequence ID" value="RLU12010.1"/>
    <property type="molecule type" value="Genomic_DNA"/>
</dbReference>
<comment type="caution">
    <text evidence="2">The sequence shown here is derived from an EMBL/GenBank/DDBJ whole genome shotgun (WGS) entry which is preliminary data.</text>
</comment>
<evidence type="ECO:0008006" key="5">
    <source>
        <dbReference type="Google" id="ProtNLM"/>
    </source>
</evidence>
<dbReference type="RefSeq" id="WP_121731798.1">
    <property type="nucleotide sequence ID" value="NZ_PEGA01000006.1"/>
</dbReference>
<protein>
    <recommendedName>
        <fullName evidence="5">DUF4435 domain-containing protein</fullName>
    </recommendedName>
</protein>
<reference evidence="3 4" key="1">
    <citation type="journal article" date="2018" name="Front. Microbiol.">
        <title>Discovery of Phloeophagus Beetles as a Source of Pseudomonas Strains That Produce Potentially New Bioactive Substances and Description of Pseudomonas bohemica sp. nov.</title>
        <authorList>
            <person name="Saati-Santamaria Z."/>
            <person name="Lopez-Mondejar R."/>
            <person name="Jimenez-Gomez A."/>
            <person name="Diez-Mendez A."/>
            <person name="Vetrovsky T."/>
            <person name="Igual J.M."/>
            <person name="Velazquez E."/>
            <person name="Kolarik M."/>
            <person name="Rivas R."/>
            <person name="Garcia-Fraile P."/>
        </authorList>
    </citation>
    <scope>NUCLEOTIDE SEQUENCE [LARGE SCALE GENOMIC DNA]</scope>
    <source>
        <strain evidence="2 4">A2-NA12</strain>
        <strain evidence="1 3">A2-NA13</strain>
    </source>
</reference>
<gene>
    <name evidence="2" type="ORF">CS076_07885</name>
    <name evidence="1" type="ORF">CS078_13045</name>
</gene>